<reference evidence="2" key="1">
    <citation type="journal article" date="2010" name="Nat. Biotechnol.">
        <title>Draft genome sequence of the oilseed species Ricinus communis.</title>
        <authorList>
            <person name="Chan A.P."/>
            <person name="Crabtree J."/>
            <person name="Zhao Q."/>
            <person name="Lorenzi H."/>
            <person name="Orvis J."/>
            <person name="Puiu D."/>
            <person name="Melake-Berhan A."/>
            <person name="Jones K.M."/>
            <person name="Redman J."/>
            <person name="Chen G."/>
            <person name="Cahoon E.B."/>
            <person name="Gedil M."/>
            <person name="Stanke M."/>
            <person name="Haas B.J."/>
            <person name="Wortman J.R."/>
            <person name="Fraser-Liggett C.M."/>
            <person name="Ravel J."/>
            <person name="Rabinowicz P.D."/>
        </authorList>
    </citation>
    <scope>NUCLEOTIDE SEQUENCE [LARGE SCALE GENOMIC DNA]</scope>
    <source>
        <strain evidence="2">cv. Hale</strain>
    </source>
</reference>
<dbReference type="EMBL" id="EQ973774">
    <property type="protein sequence ID" value="EEF51205.1"/>
    <property type="molecule type" value="Genomic_DNA"/>
</dbReference>
<proteinExistence type="predicted"/>
<sequence>MIPVNAQVSSLPTKTGYTEKKLWKKKYAGGGRMVMGIKYSVVQKVGVQILSEDDS</sequence>
<dbReference type="InParanoid" id="B9RCD4"/>
<organism evidence="1 2">
    <name type="scientific">Ricinus communis</name>
    <name type="common">Castor bean</name>
    <dbReference type="NCBI Taxonomy" id="3988"/>
    <lineage>
        <taxon>Eukaryota</taxon>
        <taxon>Viridiplantae</taxon>
        <taxon>Streptophyta</taxon>
        <taxon>Embryophyta</taxon>
        <taxon>Tracheophyta</taxon>
        <taxon>Spermatophyta</taxon>
        <taxon>Magnoliopsida</taxon>
        <taxon>eudicotyledons</taxon>
        <taxon>Gunneridae</taxon>
        <taxon>Pentapetalae</taxon>
        <taxon>rosids</taxon>
        <taxon>fabids</taxon>
        <taxon>Malpighiales</taxon>
        <taxon>Euphorbiaceae</taxon>
        <taxon>Acalyphoideae</taxon>
        <taxon>Acalypheae</taxon>
        <taxon>Ricinus</taxon>
    </lineage>
</organism>
<dbReference type="Proteomes" id="UP000008311">
    <property type="component" value="Unassembled WGS sequence"/>
</dbReference>
<name>B9RCD4_RICCO</name>
<dbReference type="AlphaFoldDB" id="B9RCD4"/>
<gene>
    <name evidence="1" type="ORF">RCOM_1687060</name>
</gene>
<evidence type="ECO:0000313" key="1">
    <source>
        <dbReference type="EMBL" id="EEF51205.1"/>
    </source>
</evidence>
<accession>B9RCD4</accession>
<protein>
    <submittedName>
        <fullName evidence="1">Uncharacterized protein</fullName>
    </submittedName>
</protein>
<keyword evidence="2" id="KW-1185">Reference proteome</keyword>
<evidence type="ECO:0000313" key="2">
    <source>
        <dbReference type="Proteomes" id="UP000008311"/>
    </source>
</evidence>